<dbReference type="GO" id="GO:0006396">
    <property type="term" value="P:RNA processing"/>
    <property type="evidence" value="ECO:0007669"/>
    <property type="project" value="UniProtKB-ARBA"/>
</dbReference>
<dbReference type="InterPro" id="IPR020103">
    <property type="entry name" value="PsdUridine_synth_cat_dom_sf"/>
</dbReference>
<accession>A0A7Y0SC15</accession>
<evidence type="ECO:0000313" key="2">
    <source>
        <dbReference type="EMBL" id="NMU30217.1"/>
    </source>
</evidence>
<dbReference type="EMBL" id="JABCLD010002374">
    <property type="protein sequence ID" value="NMU30217.1"/>
    <property type="molecule type" value="Genomic_DNA"/>
</dbReference>
<dbReference type="SUPFAM" id="SSF55120">
    <property type="entry name" value="Pseudouridine synthase"/>
    <property type="match status" value="1"/>
</dbReference>
<dbReference type="InterPro" id="IPR020097">
    <property type="entry name" value="PsdUridine_synth_TruA_a/b_dom"/>
</dbReference>
<dbReference type="GO" id="GO:0160147">
    <property type="term" value="F:tRNA pseudouridine(38-40) synthase activity"/>
    <property type="evidence" value="ECO:0007669"/>
    <property type="project" value="UniProtKB-EC"/>
</dbReference>
<proteinExistence type="predicted"/>
<dbReference type="InterPro" id="IPR020095">
    <property type="entry name" value="PsdUridine_synth_TruA_C"/>
</dbReference>
<organism evidence="2 3">
    <name type="scientific">Vibrio parahaemolyticus</name>
    <dbReference type="NCBI Taxonomy" id="670"/>
    <lineage>
        <taxon>Bacteria</taxon>
        <taxon>Pseudomonadati</taxon>
        <taxon>Pseudomonadota</taxon>
        <taxon>Gammaproteobacteria</taxon>
        <taxon>Vibrionales</taxon>
        <taxon>Vibrionaceae</taxon>
        <taxon>Vibrio</taxon>
    </lineage>
</organism>
<gene>
    <name evidence="2" type="primary">truA</name>
    <name evidence="2" type="synonym">hisT</name>
    <name evidence="2" type="ORF">HKB21_31900</name>
</gene>
<feature type="non-terminal residue" evidence="2">
    <location>
        <position position="1"/>
    </location>
</feature>
<feature type="domain" description="Pseudouridine synthase I TruA alpha/beta" evidence="1">
    <location>
        <begin position="3"/>
        <end position="64"/>
    </location>
</feature>
<dbReference type="Proteomes" id="UP000555836">
    <property type="component" value="Unassembled WGS sequence"/>
</dbReference>
<dbReference type="Pfam" id="PF01416">
    <property type="entry name" value="PseudoU_synth_1"/>
    <property type="match status" value="1"/>
</dbReference>
<protein>
    <submittedName>
        <fullName evidence="2">tRNA pseudouridine(38-40) synthase TruA</fullName>
        <ecNumber evidence="2">5.4.99.12</ecNumber>
    </submittedName>
</protein>
<dbReference type="EC" id="5.4.99.12" evidence="2"/>
<sequence length="86" mass="9497">NYVVIDIKANAFVHHMVRNITGSLIKVGRGEESPEWIKWLLDAKDRKLAGATAKAEALYPVDVDSPDEFGLPEVPIGPLFLPDNLN</sequence>
<dbReference type="AlphaFoldDB" id="A0A7Y0SC15"/>
<comment type="caution">
    <text evidence="2">The sequence shown here is derived from an EMBL/GenBank/DDBJ whole genome shotgun (WGS) entry which is preliminary data.</text>
</comment>
<keyword evidence="2" id="KW-0413">Isomerase</keyword>
<dbReference type="GO" id="GO:0003723">
    <property type="term" value="F:RNA binding"/>
    <property type="evidence" value="ECO:0007669"/>
    <property type="project" value="InterPro"/>
</dbReference>
<dbReference type="Gene3D" id="3.30.70.660">
    <property type="entry name" value="Pseudouridine synthase I, catalytic domain, C-terminal subdomain"/>
    <property type="match status" value="1"/>
</dbReference>
<evidence type="ECO:0000259" key="1">
    <source>
        <dbReference type="Pfam" id="PF01416"/>
    </source>
</evidence>
<dbReference type="GO" id="GO:0001522">
    <property type="term" value="P:pseudouridine synthesis"/>
    <property type="evidence" value="ECO:0007669"/>
    <property type="project" value="InterPro"/>
</dbReference>
<reference evidence="2 3" key="1">
    <citation type="submission" date="2020-04" db="EMBL/GenBank/DDBJ databases">
        <title>Whole-genome sequencing of Vibrio spp. from China reveals different genetic environments of blaCTX-M-14 among diverse lineages.</title>
        <authorList>
            <person name="Zheng Z."/>
            <person name="Ye L."/>
            <person name="Chen S."/>
        </authorList>
    </citation>
    <scope>NUCLEOTIDE SEQUENCE [LARGE SCALE GENOMIC DNA]</scope>
    <source>
        <strain evidence="2 3">Vb0574</strain>
    </source>
</reference>
<evidence type="ECO:0000313" key="3">
    <source>
        <dbReference type="Proteomes" id="UP000555836"/>
    </source>
</evidence>
<name>A0A7Y0SC15_VIBPH</name>